<dbReference type="Proteomes" id="UP001222325">
    <property type="component" value="Unassembled WGS sequence"/>
</dbReference>
<evidence type="ECO:0000313" key="2">
    <source>
        <dbReference type="EMBL" id="KAJ7065959.1"/>
    </source>
</evidence>
<reference evidence="2" key="1">
    <citation type="submission" date="2023-03" db="EMBL/GenBank/DDBJ databases">
        <title>Massive genome expansion in bonnet fungi (Mycena s.s.) driven by repeated elements and novel gene families across ecological guilds.</title>
        <authorList>
            <consortium name="Lawrence Berkeley National Laboratory"/>
            <person name="Harder C.B."/>
            <person name="Miyauchi S."/>
            <person name="Viragh M."/>
            <person name="Kuo A."/>
            <person name="Thoen E."/>
            <person name="Andreopoulos B."/>
            <person name="Lu D."/>
            <person name="Skrede I."/>
            <person name="Drula E."/>
            <person name="Henrissat B."/>
            <person name="Morin E."/>
            <person name="Kohler A."/>
            <person name="Barry K."/>
            <person name="LaButti K."/>
            <person name="Morin E."/>
            <person name="Salamov A."/>
            <person name="Lipzen A."/>
            <person name="Mereny Z."/>
            <person name="Hegedus B."/>
            <person name="Baldrian P."/>
            <person name="Stursova M."/>
            <person name="Weitz H."/>
            <person name="Taylor A."/>
            <person name="Grigoriev I.V."/>
            <person name="Nagy L.G."/>
            <person name="Martin F."/>
            <person name="Kauserud H."/>
        </authorList>
    </citation>
    <scope>NUCLEOTIDE SEQUENCE</scope>
    <source>
        <strain evidence="2">CBHHK173m</strain>
    </source>
</reference>
<accession>A0AAD6XFN9</accession>
<evidence type="ECO:0000313" key="3">
    <source>
        <dbReference type="Proteomes" id="UP001222325"/>
    </source>
</evidence>
<protein>
    <submittedName>
        <fullName evidence="2">Uncharacterized protein</fullName>
    </submittedName>
</protein>
<dbReference type="AlphaFoldDB" id="A0AAD6XFN9"/>
<feature type="compositionally biased region" description="Basic and acidic residues" evidence="1">
    <location>
        <begin position="314"/>
        <end position="335"/>
    </location>
</feature>
<organism evidence="2 3">
    <name type="scientific">Mycena belliarum</name>
    <dbReference type="NCBI Taxonomy" id="1033014"/>
    <lineage>
        <taxon>Eukaryota</taxon>
        <taxon>Fungi</taxon>
        <taxon>Dikarya</taxon>
        <taxon>Basidiomycota</taxon>
        <taxon>Agaricomycotina</taxon>
        <taxon>Agaricomycetes</taxon>
        <taxon>Agaricomycetidae</taxon>
        <taxon>Agaricales</taxon>
        <taxon>Marasmiineae</taxon>
        <taxon>Mycenaceae</taxon>
        <taxon>Mycena</taxon>
    </lineage>
</organism>
<feature type="region of interest" description="Disordered" evidence="1">
    <location>
        <begin position="37"/>
        <end position="69"/>
    </location>
</feature>
<feature type="compositionally biased region" description="Basic and acidic residues" evidence="1">
    <location>
        <begin position="42"/>
        <end position="69"/>
    </location>
</feature>
<sequence>MKKGRGLLKSTSASRRVGIRTTDYSAAGRPILIKRNLTRTQARREEGDELDAERRRQQDLTRAKRLAEESRRDIHTLDQEIDDNNFANVLEGSALADISNAGGDYAFQDELDDEELLADLRASHERLYGKRRDYRTRRNRTQALFNAFKPQMEAVASAYMAWDLRSFAKGLGTLLDPPASSMVQGTLPTMVVDLFNATIVDIPMLAGENNVSSNYIQLGYFPCSASGTTVVLTTRVLEIYRSLSSISIDSVQHRIRCLHRNPCNRRCPHQNYLTPRHTGLALEERLPGMYVQARGGAAAPPAFLSTKDGNNSLKRWDRREREGDGTAGASKERADGRKYELEELMKGFTPDPAWHEEEDGCSDRWDNMKEHVTSKAWGMYEETGVFLSLCRHGFVLLIADMVRSGELCVSPPEQAYTLTPFRSGQLIEACGAPARYWQLSYNRTPRACLDASPEPGDGASGMPEFISLGRHLPLPRPVLPLCDSFRLCPSTSAAPRRPLMAHHACRDNGTGICRPPAGLSRRHLPEQQLEGIVMPLGSDNQQANGVTSDVALPPTPDSIFDDREMAVYFFKTHREGAWAAASIANFDRELTTFVFADHRTSMVYPSSLVALGGREANTAATMPAGRPPLDPKVKHDRQHYEEFRHTVSAPTPLRSRSRTRVRGAPGDVCVVHAVTARTLHRPGSMKAASRGGRPGCHHVVSRRPALQRELEHVEHRRGQALNEREGVGHCHERGVYGEGGERESSLSTLGTDAHETNSGTASVCRRGATHLAAADLHVCPRPLLCRSRRFSRRPTPAAATGRGLGH</sequence>
<dbReference type="Pfam" id="PF18758">
    <property type="entry name" value="KDZ"/>
    <property type="match status" value="1"/>
</dbReference>
<feature type="compositionally biased region" description="Basic and acidic residues" evidence="1">
    <location>
        <begin position="730"/>
        <end position="744"/>
    </location>
</feature>
<proteinExistence type="predicted"/>
<dbReference type="EMBL" id="JARJCN010000169">
    <property type="protein sequence ID" value="KAJ7065959.1"/>
    <property type="molecule type" value="Genomic_DNA"/>
</dbReference>
<evidence type="ECO:0000256" key="1">
    <source>
        <dbReference type="SAM" id="MobiDB-lite"/>
    </source>
</evidence>
<feature type="compositionally biased region" description="Polar residues" evidence="1">
    <location>
        <begin position="745"/>
        <end position="759"/>
    </location>
</feature>
<feature type="region of interest" description="Disordered" evidence="1">
    <location>
        <begin position="730"/>
        <end position="759"/>
    </location>
</feature>
<comment type="caution">
    <text evidence="2">The sequence shown here is derived from an EMBL/GenBank/DDBJ whole genome shotgun (WGS) entry which is preliminary data.</text>
</comment>
<gene>
    <name evidence="2" type="ORF">B0H15DRAFT_807633</name>
</gene>
<dbReference type="InterPro" id="IPR040521">
    <property type="entry name" value="KDZ"/>
</dbReference>
<keyword evidence="3" id="KW-1185">Reference proteome</keyword>
<name>A0AAD6XFN9_9AGAR</name>
<feature type="region of interest" description="Disordered" evidence="1">
    <location>
        <begin position="301"/>
        <end position="335"/>
    </location>
</feature>